<comment type="function">
    <text evidence="1 10">Activation of pyruvate formate-lyase under anaerobic conditions by generation of an organic free radical, using S-adenosylmethionine and reduced flavodoxin as cosubstrates to produce 5'-deoxy-adenosine.</text>
</comment>
<keyword evidence="9 10" id="KW-0411">Iron-sulfur</keyword>
<comment type="catalytic activity">
    <reaction evidence="10">
        <text>glycyl-[formate C-acetyltransferase] + reduced [flavodoxin] + S-adenosyl-L-methionine = glycin-2-yl radical-[formate C-acetyltransferase] + semiquinone [flavodoxin] + 5'-deoxyadenosine + L-methionine + H(+)</text>
        <dbReference type="Rhea" id="RHEA:19225"/>
        <dbReference type="Rhea" id="RHEA-COMP:10622"/>
        <dbReference type="Rhea" id="RHEA-COMP:12190"/>
        <dbReference type="Rhea" id="RHEA-COMP:12191"/>
        <dbReference type="Rhea" id="RHEA-COMP:14480"/>
        <dbReference type="ChEBI" id="CHEBI:15378"/>
        <dbReference type="ChEBI" id="CHEBI:17319"/>
        <dbReference type="ChEBI" id="CHEBI:29947"/>
        <dbReference type="ChEBI" id="CHEBI:32722"/>
        <dbReference type="ChEBI" id="CHEBI:57618"/>
        <dbReference type="ChEBI" id="CHEBI:57844"/>
        <dbReference type="ChEBI" id="CHEBI:59789"/>
        <dbReference type="ChEBI" id="CHEBI:140311"/>
        <dbReference type="EC" id="1.97.1.4"/>
    </reaction>
</comment>
<evidence type="ECO:0000256" key="4">
    <source>
        <dbReference type="ARBA" id="ARBA00022485"/>
    </source>
</evidence>
<accession>A0AB35U1Q2</accession>
<reference evidence="12 13" key="1">
    <citation type="submission" date="2022-03" db="EMBL/GenBank/DDBJ databases">
        <title>Novel taxa within the pig intestine.</title>
        <authorList>
            <person name="Wylensek D."/>
            <person name="Bishof K."/>
            <person name="Afrizal A."/>
            <person name="Clavel T."/>
        </authorList>
    </citation>
    <scope>NUCLEOTIDE SEQUENCE [LARGE SCALE GENOMIC DNA]</scope>
    <source>
        <strain evidence="12 13">CLA-KB-P133</strain>
    </source>
</reference>
<dbReference type="PANTHER" id="PTHR30352:SF5">
    <property type="entry name" value="PYRUVATE FORMATE-LYASE 1-ACTIVATING ENZYME"/>
    <property type="match status" value="1"/>
</dbReference>
<keyword evidence="12" id="KW-0670">Pyruvate</keyword>
<keyword evidence="10" id="KW-0963">Cytoplasm</keyword>
<dbReference type="Gene3D" id="3.20.20.70">
    <property type="entry name" value="Aldolase class I"/>
    <property type="match status" value="1"/>
</dbReference>
<evidence type="ECO:0000256" key="7">
    <source>
        <dbReference type="ARBA" id="ARBA00023002"/>
    </source>
</evidence>
<keyword evidence="6 10" id="KW-0479">Metal-binding</keyword>
<dbReference type="AlphaFoldDB" id="A0AB35U1Q2"/>
<comment type="cofactor">
    <cofactor evidence="10">
        <name>[4Fe-4S] cluster</name>
        <dbReference type="ChEBI" id="CHEBI:49883"/>
    </cofactor>
    <text evidence="10">Binds 1 [4Fe-4S] cluster. The cluster is coordinated with 3 cysteines and an exchangeable S-adenosyl-L-methionine.</text>
</comment>
<evidence type="ECO:0000313" key="13">
    <source>
        <dbReference type="Proteomes" id="UP001286174"/>
    </source>
</evidence>
<keyword evidence="4 10" id="KW-0004">4Fe-4S</keyword>
<dbReference type="GO" id="GO:0046872">
    <property type="term" value="F:metal ion binding"/>
    <property type="evidence" value="ECO:0007669"/>
    <property type="project" value="UniProtKB-UniRule"/>
</dbReference>
<evidence type="ECO:0000256" key="9">
    <source>
        <dbReference type="ARBA" id="ARBA00023014"/>
    </source>
</evidence>
<evidence type="ECO:0000256" key="5">
    <source>
        <dbReference type="ARBA" id="ARBA00022691"/>
    </source>
</evidence>
<dbReference type="InterPro" id="IPR058240">
    <property type="entry name" value="rSAM_sf"/>
</dbReference>
<keyword evidence="13" id="KW-1185">Reference proteome</keyword>
<dbReference type="SUPFAM" id="SSF102114">
    <property type="entry name" value="Radical SAM enzymes"/>
    <property type="match status" value="1"/>
</dbReference>
<protein>
    <recommendedName>
        <fullName evidence="3 10">Pyruvate formate-lyase-activating enzyme</fullName>
        <ecNumber evidence="10">1.97.1.4</ecNumber>
    </recommendedName>
</protein>
<evidence type="ECO:0000256" key="8">
    <source>
        <dbReference type="ARBA" id="ARBA00023004"/>
    </source>
</evidence>
<evidence type="ECO:0000256" key="1">
    <source>
        <dbReference type="ARBA" id="ARBA00003141"/>
    </source>
</evidence>
<evidence type="ECO:0000259" key="11">
    <source>
        <dbReference type="PROSITE" id="PS51918"/>
    </source>
</evidence>
<dbReference type="EC" id="1.97.1.4" evidence="10"/>
<feature type="domain" description="Radical SAM core" evidence="11">
    <location>
        <begin position="15"/>
        <end position="243"/>
    </location>
</feature>
<evidence type="ECO:0000256" key="10">
    <source>
        <dbReference type="RuleBase" id="RU362053"/>
    </source>
</evidence>
<organism evidence="12 13">
    <name type="scientific">Grylomicrobium aquisgranensis</name>
    <dbReference type="NCBI Taxonomy" id="2926318"/>
    <lineage>
        <taxon>Bacteria</taxon>
        <taxon>Bacillati</taxon>
        <taxon>Bacillota</taxon>
        <taxon>Erysipelotrichia</taxon>
        <taxon>Erysipelotrichales</taxon>
        <taxon>Erysipelotrichaceae</taxon>
        <taxon>Grylomicrobium</taxon>
    </lineage>
</organism>
<keyword evidence="7 10" id="KW-0560">Oxidoreductase</keyword>
<dbReference type="PANTHER" id="PTHR30352">
    <property type="entry name" value="PYRUVATE FORMATE-LYASE-ACTIVATING ENZYME"/>
    <property type="match status" value="1"/>
</dbReference>
<dbReference type="GO" id="GO:0043365">
    <property type="term" value="F:[formate-C-acetyltransferase]-activating enzyme activity"/>
    <property type="evidence" value="ECO:0007669"/>
    <property type="project" value="UniProtKB-UniRule"/>
</dbReference>
<dbReference type="InterPro" id="IPR001989">
    <property type="entry name" value="Radical_activat_CS"/>
</dbReference>
<keyword evidence="5 10" id="KW-0949">S-adenosyl-L-methionine</keyword>
<dbReference type="GO" id="GO:0005737">
    <property type="term" value="C:cytoplasm"/>
    <property type="evidence" value="ECO:0007669"/>
    <property type="project" value="UniProtKB-SubCell"/>
</dbReference>
<dbReference type="InterPro" id="IPR012838">
    <property type="entry name" value="PFL1_activating"/>
</dbReference>
<dbReference type="NCBIfam" id="TIGR02493">
    <property type="entry name" value="PFLA"/>
    <property type="match status" value="1"/>
</dbReference>
<dbReference type="PROSITE" id="PS51918">
    <property type="entry name" value="RADICAL_SAM"/>
    <property type="match status" value="1"/>
</dbReference>
<dbReference type="InterPro" id="IPR034457">
    <property type="entry name" value="Organic_radical-activating"/>
</dbReference>
<keyword evidence="8 10" id="KW-0408">Iron</keyword>
<proteinExistence type="inferred from homology"/>
<dbReference type="SFLD" id="SFLDG01066">
    <property type="entry name" value="organic_radical-activating_enz"/>
    <property type="match status" value="1"/>
</dbReference>
<dbReference type="RefSeq" id="WP_370595832.1">
    <property type="nucleotide sequence ID" value="NZ_JALBUR010000008.1"/>
</dbReference>
<gene>
    <name evidence="12" type="primary">pflA</name>
    <name evidence="12" type="ORF">MOZ60_04690</name>
</gene>
<dbReference type="Proteomes" id="UP001286174">
    <property type="component" value="Unassembled WGS sequence"/>
</dbReference>
<dbReference type="SFLD" id="SFLDS00029">
    <property type="entry name" value="Radical_SAM"/>
    <property type="match status" value="1"/>
</dbReference>
<evidence type="ECO:0000256" key="3">
    <source>
        <dbReference type="ARBA" id="ARBA00021356"/>
    </source>
</evidence>
<dbReference type="PROSITE" id="PS01087">
    <property type="entry name" value="RADICAL_ACTIVATING"/>
    <property type="match status" value="1"/>
</dbReference>
<comment type="subcellular location">
    <subcellularLocation>
        <location evidence="10">Cytoplasm</location>
    </subcellularLocation>
</comment>
<dbReference type="EMBL" id="JALBUR010000008">
    <property type="protein sequence ID" value="MDX8419390.1"/>
    <property type="molecule type" value="Genomic_DNA"/>
</dbReference>
<dbReference type="Pfam" id="PF04055">
    <property type="entry name" value="Radical_SAM"/>
    <property type="match status" value="1"/>
</dbReference>
<comment type="caution">
    <text evidence="12">The sequence shown here is derived from an EMBL/GenBank/DDBJ whole genome shotgun (WGS) entry which is preliminary data.</text>
</comment>
<sequence length="243" mass="27024">MTVGRIHSVETFGSVDGPGVRFVVFVQGCNMRCRFCHNADTWALDQGELRSVDDVLKQALRYRSYWGSEGGITVSGGEPLLQMDFVKELFVKAKALGIATCIDTALQPFSRDPAWLASFDALLDVTDLLLCDIKQMDPAGHRSLTGRDNANILDGFSYLCEKGKPIWVRYVLVPGVNDADEDLRAAGAFLKPMTNVKRIEVLPYHAMGAYKWKKLGYAYTLDGVETPGREKCEHAQRLLEGEE</sequence>
<comment type="similarity">
    <text evidence="2 10">Belongs to the organic radical-activating enzymes family.</text>
</comment>
<evidence type="ECO:0000313" key="12">
    <source>
        <dbReference type="EMBL" id="MDX8419390.1"/>
    </source>
</evidence>
<name>A0AB35U1Q2_9FIRM</name>
<evidence type="ECO:0000256" key="2">
    <source>
        <dbReference type="ARBA" id="ARBA00009777"/>
    </source>
</evidence>
<evidence type="ECO:0000256" key="6">
    <source>
        <dbReference type="ARBA" id="ARBA00022723"/>
    </source>
</evidence>
<dbReference type="InterPro" id="IPR007197">
    <property type="entry name" value="rSAM"/>
</dbReference>
<dbReference type="CDD" id="cd01335">
    <property type="entry name" value="Radical_SAM"/>
    <property type="match status" value="1"/>
</dbReference>
<dbReference type="GO" id="GO:0051539">
    <property type="term" value="F:4 iron, 4 sulfur cluster binding"/>
    <property type="evidence" value="ECO:0007669"/>
    <property type="project" value="UniProtKB-UniRule"/>
</dbReference>
<dbReference type="InterPro" id="IPR013785">
    <property type="entry name" value="Aldolase_TIM"/>
</dbReference>